<dbReference type="EMBL" id="GG663737">
    <property type="protein sequence ID" value="EEH58619.1"/>
    <property type="molecule type" value="Genomic_DNA"/>
</dbReference>
<keyword evidence="3" id="KW-1185">Reference proteome</keyword>
<proteinExistence type="predicted"/>
<name>C1MMR6_MICPC</name>
<evidence type="ECO:0000313" key="2">
    <source>
        <dbReference type="EMBL" id="EEH58619.1"/>
    </source>
</evidence>
<evidence type="ECO:0000256" key="1">
    <source>
        <dbReference type="SAM" id="MobiDB-lite"/>
    </source>
</evidence>
<dbReference type="Proteomes" id="UP000001876">
    <property type="component" value="Unassembled WGS sequence"/>
</dbReference>
<organism evidence="3">
    <name type="scientific">Micromonas pusilla (strain CCMP1545)</name>
    <name type="common">Picoplanktonic green alga</name>
    <dbReference type="NCBI Taxonomy" id="564608"/>
    <lineage>
        <taxon>Eukaryota</taxon>
        <taxon>Viridiplantae</taxon>
        <taxon>Chlorophyta</taxon>
        <taxon>Mamiellophyceae</taxon>
        <taxon>Mamiellales</taxon>
        <taxon>Mamiellaceae</taxon>
        <taxon>Micromonas</taxon>
    </lineage>
</organism>
<dbReference type="AntiFam" id="ANF00011">
    <property type="entry name" value="tRNA translation"/>
</dbReference>
<dbReference type="AlphaFoldDB" id="C1MMR6"/>
<evidence type="ECO:0000313" key="3">
    <source>
        <dbReference type="Proteomes" id="UP000001876"/>
    </source>
</evidence>
<accession>C1MMR6</accession>
<feature type="region of interest" description="Disordered" evidence="1">
    <location>
        <begin position="1"/>
        <end position="20"/>
    </location>
</feature>
<sequence>MCNAKMWRHQGSNQGPPDLQSGALPTELWHLWAFSLRYHFCTRTRRTAMAPD</sequence>
<gene>
    <name evidence="2" type="ORF">MICPUCDRAFT_56628</name>
</gene>
<reference evidence="2 3" key="1">
    <citation type="journal article" date="2009" name="Science">
        <title>Green evolution and dynamic adaptations revealed by genomes of the marine picoeukaryotes Micromonas.</title>
        <authorList>
            <person name="Worden A.Z."/>
            <person name="Lee J.H."/>
            <person name="Mock T."/>
            <person name="Rouze P."/>
            <person name="Simmons M.P."/>
            <person name="Aerts A.L."/>
            <person name="Allen A.E."/>
            <person name="Cuvelier M.L."/>
            <person name="Derelle E."/>
            <person name="Everett M.V."/>
            <person name="Foulon E."/>
            <person name="Grimwood J."/>
            <person name="Gundlach H."/>
            <person name="Henrissat B."/>
            <person name="Napoli C."/>
            <person name="McDonald S.M."/>
            <person name="Parker M.S."/>
            <person name="Rombauts S."/>
            <person name="Salamov A."/>
            <person name="Von Dassow P."/>
            <person name="Badger J.H."/>
            <person name="Coutinho P.M."/>
            <person name="Demir E."/>
            <person name="Dubchak I."/>
            <person name="Gentemann C."/>
            <person name="Eikrem W."/>
            <person name="Gready J.E."/>
            <person name="John U."/>
            <person name="Lanier W."/>
            <person name="Lindquist E.A."/>
            <person name="Lucas S."/>
            <person name="Mayer K.F."/>
            <person name="Moreau H."/>
            <person name="Not F."/>
            <person name="Otillar R."/>
            <person name="Panaud O."/>
            <person name="Pangilinan J."/>
            <person name="Paulsen I."/>
            <person name="Piegu B."/>
            <person name="Poliakov A."/>
            <person name="Robbens S."/>
            <person name="Schmutz J."/>
            <person name="Toulza E."/>
            <person name="Wyss T."/>
            <person name="Zelensky A."/>
            <person name="Zhou K."/>
            <person name="Armbrust E.V."/>
            <person name="Bhattacharya D."/>
            <person name="Goodenough U.W."/>
            <person name="Van de Peer Y."/>
            <person name="Grigoriev I.V."/>
        </authorList>
    </citation>
    <scope>NUCLEOTIDE SEQUENCE [LARGE SCALE GENOMIC DNA]</scope>
    <source>
        <strain evidence="2 3">CCMP1545</strain>
    </source>
</reference>
<dbReference type="RefSeq" id="XP_003056974.1">
    <property type="nucleotide sequence ID" value="XM_003056928.1"/>
</dbReference>
<dbReference type="GeneID" id="9682892"/>
<dbReference type="KEGG" id="mpp:MICPUCDRAFT_56628"/>
<protein>
    <submittedName>
        <fullName evidence="2">Predicted protein</fullName>
    </submittedName>
</protein>